<reference evidence="2 3" key="1">
    <citation type="submission" date="2018-01" db="EMBL/GenBank/DDBJ databases">
        <title>Complete genome sequencing of Sporolactobacillus terrae DLG3.</title>
        <authorList>
            <person name="Nam Y.-D."/>
            <person name="Kang J."/>
            <person name="Chung W.-H."/>
        </authorList>
    </citation>
    <scope>NUCLEOTIDE SEQUENCE [LARGE SCALE GENOMIC DNA]</scope>
    <source>
        <strain evidence="2 3">DLG3</strain>
    </source>
</reference>
<dbReference type="Proteomes" id="UP000285882">
    <property type="component" value="Chromosome"/>
</dbReference>
<accession>A0ABX5Q579</accession>
<name>A0ABX5Q579_9BACL</name>
<protein>
    <submittedName>
        <fullName evidence="2">Uncharacterized protein</fullName>
    </submittedName>
</protein>
<dbReference type="EMBL" id="CP025688">
    <property type="protein sequence ID" value="QAA21789.1"/>
    <property type="molecule type" value="Genomic_DNA"/>
</dbReference>
<keyword evidence="1" id="KW-0472">Membrane</keyword>
<keyword evidence="3" id="KW-1185">Reference proteome</keyword>
<evidence type="ECO:0000313" key="2">
    <source>
        <dbReference type="EMBL" id="QAA21789.1"/>
    </source>
</evidence>
<dbReference type="RefSeq" id="WP_028983696.1">
    <property type="nucleotide sequence ID" value="NZ_CP025688.1"/>
</dbReference>
<sequence>MKRSKKWLFFFYFSNLLLSSLFGFGLLASLSIHFTKVGQVAQPPYLYYAVLIAGFLYVLSVILYALKIKFYRLIPIIIAIALLCPLFETIIFIALSYFKDVM</sequence>
<evidence type="ECO:0000256" key="1">
    <source>
        <dbReference type="SAM" id="Phobius"/>
    </source>
</evidence>
<proteinExistence type="predicted"/>
<organism evidence="2 3">
    <name type="scientific">Sporolactobacillus terrae</name>
    <dbReference type="NCBI Taxonomy" id="269673"/>
    <lineage>
        <taxon>Bacteria</taxon>
        <taxon>Bacillati</taxon>
        <taxon>Bacillota</taxon>
        <taxon>Bacilli</taxon>
        <taxon>Bacillales</taxon>
        <taxon>Sporolactobacillaceae</taxon>
        <taxon>Sporolactobacillus</taxon>
    </lineage>
</organism>
<keyword evidence="1" id="KW-0812">Transmembrane</keyword>
<evidence type="ECO:0000313" key="3">
    <source>
        <dbReference type="Proteomes" id="UP000285882"/>
    </source>
</evidence>
<feature type="transmembrane region" description="Helical" evidence="1">
    <location>
        <begin position="45"/>
        <end position="66"/>
    </location>
</feature>
<keyword evidence="1" id="KW-1133">Transmembrane helix</keyword>
<feature type="transmembrane region" description="Helical" evidence="1">
    <location>
        <begin position="73"/>
        <end position="98"/>
    </location>
</feature>
<gene>
    <name evidence="2" type="ORF">C0674_03660</name>
</gene>
<feature type="transmembrane region" description="Helical" evidence="1">
    <location>
        <begin position="7"/>
        <end position="33"/>
    </location>
</feature>